<feature type="transmembrane region" description="Helical" evidence="7">
    <location>
        <begin position="279"/>
        <end position="298"/>
    </location>
</feature>
<dbReference type="InterPro" id="IPR000620">
    <property type="entry name" value="EamA_dom"/>
</dbReference>
<evidence type="ECO:0000259" key="8">
    <source>
        <dbReference type="Pfam" id="PF00892"/>
    </source>
</evidence>
<dbReference type="AlphaFoldDB" id="A0A417YBX9"/>
<accession>A0A417YBX9</accession>
<evidence type="ECO:0000256" key="3">
    <source>
        <dbReference type="ARBA" id="ARBA00022475"/>
    </source>
</evidence>
<dbReference type="EMBL" id="QWEH01000017">
    <property type="protein sequence ID" value="RHW30016.1"/>
    <property type="molecule type" value="Genomic_DNA"/>
</dbReference>
<evidence type="ECO:0000256" key="7">
    <source>
        <dbReference type="SAM" id="Phobius"/>
    </source>
</evidence>
<dbReference type="RefSeq" id="WP_095313086.1">
    <property type="nucleotide sequence ID" value="NZ_JAUOPF010000014.1"/>
</dbReference>
<feature type="transmembrane region" description="Helical" evidence="7">
    <location>
        <begin position="136"/>
        <end position="154"/>
    </location>
</feature>
<keyword evidence="3" id="KW-1003">Cell membrane</keyword>
<dbReference type="Pfam" id="PF00892">
    <property type="entry name" value="EamA"/>
    <property type="match status" value="2"/>
</dbReference>
<dbReference type="InterPro" id="IPR037185">
    <property type="entry name" value="EmrE-like"/>
</dbReference>
<sequence>MKNTNKRIVGIIFVLMGASFWGIGGTAANYLFETADISVNWFVSTRLVISGILLLGIQLLLTGRKTVFTIWKNPQKRLSLIIFSLLGMLLVQYSYMASIAEGNAAVATLLQYLAPIYIIIWVIFRGHQRLHVSDVIAILLTIIGTLLLLTNGSFKGLSVPGIAIVWGIISGLSLAFYTLYARNLLRFYSSVTVVGWAMIIAGVCMNIIHPIWRVETQDWSAATIGVLGFSIIFGTTLAFWMFIKSLEYLEAKETTLLGTVEPLTAVVSSIIWLSIPFGLWQVIGMALILILIVYLSLVKK</sequence>
<keyword evidence="6 7" id="KW-0472">Membrane</keyword>
<gene>
    <name evidence="9" type="ORF">D1B32_19400</name>
</gene>
<comment type="subcellular location">
    <subcellularLocation>
        <location evidence="1">Cell membrane</location>
        <topology evidence="1">Multi-pass membrane protein</topology>
    </subcellularLocation>
</comment>
<comment type="caution">
    <text evidence="9">The sequence shown here is derived from an EMBL/GenBank/DDBJ whole genome shotgun (WGS) entry which is preliminary data.</text>
</comment>
<feature type="transmembrane region" description="Helical" evidence="7">
    <location>
        <begin position="160"/>
        <end position="180"/>
    </location>
</feature>
<protein>
    <submittedName>
        <fullName evidence="9">EamA family transporter</fullName>
    </submittedName>
</protein>
<evidence type="ECO:0000256" key="2">
    <source>
        <dbReference type="ARBA" id="ARBA00007362"/>
    </source>
</evidence>
<organism evidence="9 10">
    <name type="scientific">Oceanobacillus profundus</name>
    <dbReference type="NCBI Taxonomy" id="372463"/>
    <lineage>
        <taxon>Bacteria</taxon>
        <taxon>Bacillati</taxon>
        <taxon>Bacillota</taxon>
        <taxon>Bacilli</taxon>
        <taxon>Bacillales</taxon>
        <taxon>Bacillaceae</taxon>
        <taxon>Oceanobacillus</taxon>
    </lineage>
</organism>
<evidence type="ECO:0000313" key="10">
    <source>
        <dbReference type="Proteomes" id="UP000285456"/>
    </source>
</evidence>
<feature type="transmembrane region" description="Helical" evidence="7">
    <location>
        <begin position="38"/>
        <end position="57"/>
    </location>
</feature>
<comment type="similarity">
    <text evidence="2">Belongs to the EamA transporter family.</text>
</comment>
<dbReference type="PANTHER" id="PTHR32322:SF18">
    <property type="entry name" value="S-ADENOSYLMETHIONINE_S-ADENOSYLHOMOCYSTEINE TRANSPORTER"/>
    <property type="match status" value="1"/>
</dbReference>
<evidence type="ECO:0000256" key="6">
    <source>
        <dbReference type="ARBA" id="ARBA00023136"/>
    </source>
</evidence>
<evidence type="ECO:0000256" key="1">
    <source>
        <dbReference type="ARBA" id="ARBA00004651"/>
    </source>
</evidence>
<proteinExistence type="inferred from homology"/>
<feature type="transmembrane region" description="Helical" evidence="7">
    <location>
        <begin position="104"/>
        <end position="124"/>
    </location>
</feature>
<reference evidence="9 10" key="1">
    <citation type="journal article" date="2007" name="Int. J. Syst. Evol. Microbiol.">
        <title>Oceanobacillus profundus sp. nov., isolated from a deep-sea sediment core.</title>
        <authorList>
            <person name="Kim Y.G."/>
            <person name="Choi D.H."/>
            <person name="Hyun S."/>
            <person name="Cho B.C."/>
        </authorList>
    </citation>
    <scope>NUCLEOTIDE SEQUENCE [LARGE SCALE GENOMIC DNA]</scope>
    <source>
        <strain evidence="9 10">DSM 18246</strain>
    </source>
</reference>
<dbReference type="OrthoDB" id="9810818at2"/>
<feature type="domain" description="EamA" evidence="8">
    <location>
        <begin position="9"/>
        <end position="149"/>
    </location>
</feature>
<dbReference type="SUPFAM" id="SSF103481">
    <property type="entry name" value="Multidrug resistance efflux transporter EmrE"/>
    <property type="match status" value="2"/>
</dbReference>
<feature type="transmembrane region" description="Helical" evidence="7">
    <location>
        <begin position="12"/>
        <end position="32"/>
    </location>
</feature>
<evidence type="ECO:0000256" key="5">
    <source>
        <dbReference type="ARBA" id="ARBA00022989"/>
    </source>
</evidence>
<keyword evidence="4 7" id="KW-0812">Transmembrane</keyword>
<feature type="transmembrane region" description="Helical" evidence="7">
    <location>
        <begin position="187"/>
        <end position="208"/>
    </location>
</feature>
<feature type="transmembrane region" description="Helical" evidence="7">
    <location>
        <begin position="220"/>
        <end position="243"/>
    </location>
</feature>
<dbReference type="PANTHER" id="PTHR32322">
    <property type="entry name" value="INNER MEMBRANE TRANSPORTER"/>
    <property type="match status" value="1"/>
</dbReference>
<feature type="transmembrane region" description="Helical" evidence="7">
    <location>
        <begin position="255"/>
        <end position="273"/>
    </location>
</feature>
<keyword evidence="5 7" id="KW-1133">Transmembrane helix</keyword>
<dbReference type="GO" id="GO:0005886">
    <property type="term" value="C:plasma membrane"/>
    <property type="evidence" value="ECO:0007669"/>
    <property type="project" value="UniProtKB-SubCell"/>
</dbReference>
<feature type="transmembrane region" description="Helical" evidence="7">
    <location>
        <begin position="78"/>
        <end position="98"/>
    </location>
</feature>
<feature type="domain" description="EamA" evidence="8">
    <location>
        <begin position="162"/>
        <end position="295"/>
    </location>
</feature>
<dbReference type="InterPro" id="IPR050638">
    <property type="entry name" value="AA-Vitamin_Transporters"/>
</dbReference>
<name>A0A417YBX9_9BACI</name>
<evidence type="ECO:0000313" key="9">
    <source>
        <dbReference type="EMBL" id="RHW30016.1"/>
    </source>
</evidence>
<dbReference type="Proteomes" id="UP000285456">
    <property type="component" value="Unassembled WGS sequence"/>
</dbReference>
<evidence type="ECO:0000256" key="4">
    <source>
        <dbReference type="ARBA" id="ARBA00022692"/>
    </source>
</evidence>
<keyword evidence="10" id="KW-1185">Reference proteome</keyword>